<sequence>MSVSDESKFSKQHSPHFTAFEFHIRFTTVRECSAACNLLGKRPTPCKRAEQALMHPAIHKAMRLCILQTPRVHPNFKFLSGVRPLGSILIFEFLFRGPSPQGPVPSGPSRLLNFCSGVRPLGSLPTFKFLSGVHPLGSVSTFKFLLRGLSRTLHFCFRHNIPHIQSKREKTAIGSSISIIAIKLGCF</sequence>
<gene>
    <name evidence="1" type="ORF">CRG98_028732</name>
</gene>
<accession>A0A2I0J3R6</accession>
<organism evidence="1 2">
    <name type="scientific">Punica granatum</name>
    <name type="common">Pomegranate</name>
    <dbReference type="NCBI Taxonomy" id="22663"/>
    <lineage>
        <taxon>Eukaryota</taxon>
        <taxon>Viridiplantae</taxon>
        <taxon>Streptophyta</taxon>
        <taxon>Embryophyta</taxon>
        <taxon>Tracheophyta</taxon>
        <taxon>Spermatophyta</taxon>
        <taxon>Magnoliopsida</taxon>
        <taxon>eudicotyledons</taxon>
        <taxon>Gunneridae</taxon>
        <taxon>Pentapetalae</taxon>
        <taxon>rosids</taxon>
        <taxon>malvids</taxon>
        <taxon>Myrtales</taxon>
        <taxon>Lythraceae</taxon>
        <taxon>Punica</taxon>
    </lineage>
</organism>
<evidence type="ECO:0000313" key="1">
    <source>
        <dbReference type="EMBL" id="PKI50869.1"/>
    </source>
</evidence>
<reference evidence="1 2" key="1">
    <citation type="submission" date="2017-11" db="EMBL/GenBank/DDBJ databases">
        <title>De-novo sequencing of pomegranate (Punica granatum L.) genome.</title>
        <authorList>
            <person name="Akparov Z."/>
            <person name="Amiraslanov A."/>
            <person name="Hajiyeva S."/>
            <person name="Abbasov M."/>
            <person name="Kaur K."/>
            <person name="Hamwieh A."/>
            <person name="Solovyev V."/>
            <person name="Salamov A."/>
            <person name="Braich B."/>
            <person name="Kosarev P."/>
            <person name="Mahmoud A."/>
            <person name="Hajiyev E."/>
            <person name="Babayeva S."/>
            <person name="Izzatullayeva V."/>
            <person name="Mammadov A."/>
            <person name="Mammadov A."/>
            <person name="Sharifova S."/>
            <person name="Ojaghi J."/>
            <person name="Eynullazada K."/>
            <person name="Bayramov B."/>
            <person name="Abdulazimova A."/>
            <person name="Shahmuradov I."/>
        </authorList>
    </citation>
    <scope>NUCLEOTIDE SEQUENCE [LARGE SCALE GENOMIC DNA]</scope>
    <source>
        <strain evidence="2">cv. AG2017</strain>
        <tissue evidence="1">Leaf</tissue>
    </source>
</reference>
<dbReference type="AlphaFoldDB" id="A0A2I0J3R6"/>
<proteinExistence type="predicted"/>
<keyword evidence="2" id="KW-1185">Reference proteome</keyword>
<dbReference type="EMBL" id="PGOL01002077">
    <property type="protein sequence ID" value="PKI50869.1"/>
    <property type="molecule type" value="Genomic_DNA"/>
</dbReference>
<protein>
    <submittedName>
        <fullName evidence="1">Uncharacterized protein</fullName>
    </submittedName>
</protein>
<dbReference type="Proteomes" id="UP000233551">
    <property type="component" value="Unassembled WGS sequence"/>
</dbReference>
<name>A0A2I0J3R6_PUNGR</name>
<evidence type="ECO:0000313" key="2">
    <source>
        <dbReference type="Proteomes" id="UP000233551"/>
    </source>
</evidence>
<comment type="caution">
    <text evidence="1">The sequence shown here is derived from an EMBL/GenBank/DDBJ whole genome shotgun (WGS) entry which is preliminary data.</text>
</comment>